<feature type="transmembrane region" description="Helical" evidence="5">
    <location>
        <begin position="111"/>
        <end position="137"/>
    </location>
</feature>
<protein>
    <submittedName>
        <fullName evidence="6">Tetraspanin</fullName>
    </submittedName>
</protein>
<dbReference type="InterPro" id="IPR018499">
    <property type="entry name" value="Tetraspanin/Peripherin"/>
</dbReference>
<dbReference type="Pfam" id="PF00335">
    <property type="entry name" value="Tetraspanin"/>
    <property type="match status" value="1"/>
</dbReference>
<dbReference type="Gene3D" id="1.10.1450.10">
    <property type="entry name" value="Tetraspanin"/>
    <property type="match status" value="1"/>
</dbReference>
<dbReference type="InterPro" id="IPR008952">
    <property type="entry name" value="Tetraspanin_EC2_sf"/>
</dbReference>
<evidence type="ECO:0000256" key="2">
    <source>
        <dbReference type="ARBA" id="ARBA00022692"/>
    </source>
</evidence>
<dbReference type="WBParaSite" id="MCU_010629-RA">
    <property type="protein sequence ID" value="MCU_010629-RA"/>
    <property type="gene ID" value="MCU_010629"/>
</dbReference>
<dbReference type="GO" id="GO:0005886">
    <property type="term" value="C:plasma membrane"/>
    <property type="evidence" value="ECO:0007669"/>
    <property type="project" value="TreeGrafter"/>
</dbReference>
<keyword evidence="2 5" id="KW-0812">Transmembrane</keyword>
<evidence type="ECO:0000313" key="6">
    <source>
        <dbReference type="WBParaSite" id="MCU_010629-RA"/>
    </source>
</evidence>
<evidence type="ECO:0000256" key="5">
    <source>
        <dbReference type="SAM" id="Phobius"/>
    </source>
</evidence>
<feature type="transmembrane region" description="Helical" evidence="5">
    <location>
        <begin position="6"/>
        <end position="31"/>
    </location>
</feature>
<dbReference type="PANTHER" id="PTHR19282">
    <property type="entry name" value="TETRASPANIN"/>
    <property type="match status" value="1"/>
</dbReference>
<sequence>KGTIPTGSFVFIIVIGIVVVVIALLGFIGAWKRNKCMLLTFAILAGILFVIEFIAAVLTFVVQAQLKCCGGVSASDWKTVPASCCPSGKRSCKDPYPVGCAEATFDLIKGYFLASGIITILLCIVELTAVICACILAHQIKTYEKF</sequence>
<dbReference type="SUPFAM" id="SSF48652">
    <property type="entry name" value="Tetraspanin"/>
    <property type="match status" value="1"/>
</dbReference>
<evidence type="ECO:0000256" key="3">
    <source>
        <dbReference type="ARBA" id="ARBA00022989"/>
    </source>
</evidence>
<dbReference type="PANTHER" id="PTHR19282:SF544">
    <property type="entry name" value="TETRASPANIN"/>
    <property type="match status" value="1"/>
</dbReference>
<dbReference type="PRINTS" id="PR00259">
    <property type="entry name" value="TMFOUR"/>
</dbReference>
<proteinExistence type="predicted"/>
<accession>A0A5K3FU78</accession>
<evidence type="ECO:0000256" key="4">
    <source>
        <dbReference type="ARBA" id="ARBA00023136"/>
    </source>
</evidence>
<keyword evidence="4 5" id="KW-0472">Membrane</keyword>
<dbReference type="CDD" id="cd03127">
    <property type="entry name" value="tetraspanin_LEL"/>
    <property type="match status" value="1"/>
</dbReference>
<feature type="transmembrane region" description="Helical" evidence="5">
    <location>
        <begin position="38"/>
        <end position="62"/>
    </location>
</feature>
<dbReference type="AlphaFoldDB" id="A0A5K3FU78"/>
<reference evidence="6" key="1">
    <citation type="submission" date="2019-11" db="UniProtKB">
        <authorList>
            <consortium name="WormBaseParasite"/>
        </authorList>
    </citation>
    <scope>IDENTIFICATION</scope>
</reference>
<evidence type="ECO:0000256" key="1">
    <source>
        <dbReference type="ARBA" id="ARBA00004141"/>
    </source>
</evidence>
<organism evidence="6">
    <name type="scientific">Mesocestoides corti</name>
    <name type="common">Flatworm</name>
    <dbReference type="NCBI Taxonomy" id="53468"/>
    <lineage>
        <taxon>Eukaryota</taxon>
        <taxon>Metazoa</taxon>
        <taxon>Spiralia</taxon>
        <taxon>Lophotrochozoa</taxon>
        <taxon>Platyhelminthes</taxon>
        <taxon>Cestoda</taxon>
        <taxon>Eucestoda</taxon>
        <taxon>Cyclophyllidea</taxon>
        <taxon>Mesocestoididae</taxon>
        <taxon>Mesocestoides</taxon>
    </lineage>
</organism>
<name>A0A5K3FU78_MESCO</name>
<keyword evidence="3 5" id="KW-1133">Transmembrane helix</keyword>
<comment type="subcellular location">
    <subcellularLocation>
        <location evidence="1">Membrane</location>
        <topology evidence="1">Multi-pass membrane protein</topology>
    </subcellularLocation>
</comment>